<evidence type="ECO:0000313" key="1">
    <source>
        <dbReference type="EMBL" id="CAD2167207.1"/>
    </source>
</evidence>
<proteinExistence type="predicted"/>
<comment type="caution">
    <text evidence="1">The sequence shown here is derived from an EMBL/GenBank/DDBJ whole genome shotgun (WGS) entry which is preliminary data.</text>
</comment>
<dbReference type="EMBL" id="CAJEWN010000125">
    <property type="protein sequence ID" value="CAD2167207.1"/>
    <property type="molecule type" value="Genomic_DNA"/>
</dbReference>
<protein>
    <submittedName>
        <fullName evidence="1">Uncharacterized protein</fullName>
    </submittedName>
</protein>
<dbReference type="AlphaFoldDB" id="A0A6V7UX88"/>
<sequence length="56" mass="6529">MSYNSKNRFYQPKIELTPPFAFSIFGCLYLGPQAFPHPGSGTIRLSSPRRIEWYIF</sequence>
<dbReference type="PROSITE" id="PS51257">
    <property type="entry name" value="PROKAR_LIPOPROTEIN"/>
    <property type="match status" value="1"/>
</dbReference>
<evidence type="ECO:0000313" key="2">
    <source>
        <dbReference type="Proteomes" id="UP000580250"/>
    </source>
</evidence>
<reference evidence="1 2" key="1">
    <citation type="submission" date="2020-08" db="EMBL/GenBank/DDBJ databases">
        <authorList>
            <person name="Koutsovoulos G."/>
            <person name="Danchin GJ E."/>
        </authorList>
    </citation>
    <scope>NUCLEOTIDE SEQUENCE [LARGE SCALE GENOMIC DNA]</scope>
</reference>
<dbReference type="Proteomes" id="UP000580250">
    <property type="component" value="Unassembled WGS sequence"/>
</dbReference>
<organism evidence="1 2">
    <name type="scientific">Meloidogyne enterolobii</name>
    <name type="common">Root-knot nematode worm</name>
    <name type="synonym">Meloidogyne mayaguensis</name>
    <dbReference type="NCBI Taxonomy" id="390850"/>
    <lineage>
        <taxon>Eukaryota</taxon>
        <taxon>Metazoa</taxon>
        <taxon>Ecdysozoa</taxon>
        <taxon>Nematoda</taxon>
        <taxon>Chromadorea</taxon>
        <taxon>Rhabditida</taxon>
        <taxon>Tylenchina</taxon>
        <taxon>Tylenchomorpha</taxon>
        <taxon>Tylenchoidea</taxon>
        <taxon>Meloidogynidae</taxon>
        <taxon>Meloidogyninae</taxon>
        <taxon>Meloidogyne</taxon>
    </lineage>
</organism>
<gene>
    <name evidence="1" type="ORF">MENT_LOCUS18486</name>
</gene>
<name>A0A6V7UX88_MELEN</name>
<accession>A0A6V7UX88</accession>